<feature type="transmembrane region" description="Helical" evidence="4">
    <location>
        <begin position="102"/>
        <end position="122"/>
    </location>
</feature>
<dbReference type="EMBL" id="DPSM01000029">
    <property type="protein sequence ID" value="HCK02730.1"/>
    <property type="molecule type" value="Genomic_DNA"/>
</dbReference>
<keyword evidence="8" id="KW-1185">Reference proteome</keyword>
<dbReference type="GO" id="GO:0050380">
    <property type="term" value="F:undecaprenyl-diphosphatase activity"/>
    <property type="evidence" value="ECO:0007669"/>
    <property type="project" value="UniProtKB-EC"/>
</dbReference>
<name>A0A7G2JM49_9GAMM</name>
<evidence type="ECO:0000259" key="5">
    <source>
        <dbReference type="SMART" id="SM00014"/>
    </source>
</evidence>
<keyword evidence="4" id="KW-0472">Membrane</keyword>
<evidence type="ECO:0000256" key="3">
    <source>
        <dbReference type="ARBA" id="ARBA00047594"/>
    </source>
</evidence>
<gene>
    <name evidence="7" type="ORF">CR62_03215</name>
    <name evidence="6" type="ORF">DHV72_22280</name>
</gene>
<dbReference type="NCBIfam" id="NF008813">
    <property type="entry name" value="PRK11837.1"/>
    <property type="match status" value="1"/>
</dbReference>
<keyword evidence="4" id="KW-1133">Transmembrane helix</keyword>
<evidence type="ECO:0000256" key="2">
    <source>
        <dbReference type="ARBA" id="ARBA00032707"/>
    </source>
</evidence>
<evidence type="ECO:0000313" key="7">
    <source>
        <dbReference type="EMBL" id="KFB88667.1"/>
    </source>
</evidence>
<dbReference type="CDD" id="cd03385">
    <property type="entry name" value="PAP2_BcrC_like"/>
    <property type="match status" value="1"/>
</dbReference>
<dbReference type="GO" id="GO:0005886">
    <property type="term" value="C:plasma membrane"/>
    <property type="evidence" value="ECO:0007669"/>
    <property type="project" value="InterPro"/>
</dbReference>
<dbReference type="InterPro" id="IPR000326">
    <property type="entry name" value="PAP2/HPO"/>
</dbReference>
<feature type="transmembrane region" description="Helical" evidence="4">
    <location>
        <begin position="28"/>
        <end position="47"/>
    </location>
</feature>
<proteinExistence type="predicted"/>
<organism evidence="6 9">
    <name type="scientific">Serratia grimesii</name>
    <dbReference type="NCBI Taxonomy" id="82995"/>
    <lineage>
        <taxon>Bacteria</taxon>
        <taxon>Pseudomonadati</taxon>
        <taxon>Pseudomonadota</taxon>
        <taxon>Gammaproteobacteria</taxon>
        <taxon>Enterobacterales</taxon>
        <taxon>Yersiniaceae</taxon>
        <taxon>Serratia</taxon>
    </lineage>
</organism>
<evidence type="ECO:0000256" key="1">
    <source>
        <dbReference type="ARBA" id="ARBA00012374"/>
    </source>
</evidence>
<dbReference type="AlphaFoldDB" id="A0A7G2JM49"/>
<keyword evidence="4" id="KW-0812">Transmembrane</keyword>
<dbReference type="InterPro" id="IPR036938">
    <property type="entry name" value="PAP2/HPO_sf"/>
</dbReference>
<dbReference type="InterPro" id="IPR033879">
    <property type="entry name" value="UPP_Pase"/>
</dbReference>
<dbReference type="Pfam" id="PF01569">
    <property type="entry name" value="PAP2"/>
    <property type="match status" value="1"/>
</dbReference>
<dbReference type="RefSeq" id="WP_037420055.1">
    <property type="nucleotide sequence ID" value="NZ_CAMIRE010000001.1"/>
</dbReference>
<dbReference type="SUPFAM" id="SSF48317">
    <property type="entry name" value="Acid phosphatase/Vanadium-dependent haloperoxidase"/>
    <property type="match status" value="1"/>
</dbReference>
<dbReference type="SMART" id="SM00014">
    <property type="entry name" value="acidPPc"/>
    <property type="match status" value="1"/>
</dbReference>
<comment type="caution">
    <text evidence="6">The sequence shown here is derived from an EMBL/GenBank/DDBJ whole genome shotgun (WGS) entry which is preliminary data.</text>
</comment>
<dbReference type="EMBL" id="JGVP01000011">
    <property type="protein sequence ID" value="KFB88667.1"/>
    <property type="molecule type" value="Genomic_DNA"/>
</dbReference>
<accession>A0A7G2JM49</accession>
<feature type="domain" description="Phosphatidic acid phosphatase type 2/haloperoxidase" evidence="5">
    <location>
        <begin position="60"/>
        <end position="168"/>
    </location>
</feature>
<feature type="transmembrane region" description="Helical" evidence="4">
    <location>
        <begin position="59"/>
        <end position="82"/>
    </location>
</feature>
<feature type="transmembrane region" description="Helical" evidence="4">
    <location>
        <begin position="129"/>
        <end position="147"/>
    </location>
</feature>
<evidence type="ECO:0000256" key="4">
    <source>
        <dbReference type="SAM" id="Phobius"/>
    </source>
</evidence>
<protein>
    <recommendedName>
        <fullName evidence="1">undecaprenyl-diphosphate phosphatase</fullName>
        <ecNumber evidence="1">3.6.1.27</ecNumber>
    </recommendedName>
    <alternativeName>
        <fullName evidence="2">Undecaprenyl pyrophosphate phosphatase</fullName>
    </alternativeName>
</protein>
<evidence type="ECO:0000313" key="6">
    <source>
        <dbReference type="EMBL" id="HCK02730.1"/>
    </source>
</evidence>
<dbReference type="Proteomes" id="UP000262210">
    <property type="component" value="Unassembled WGS sequence"/>
</dbReference>
<dbReference type="Proteomes" id="UP000028721">
    <property type="component" value="Unassembled WGS sequence"/>
</dbReference>
<evidence type="ECO:0000313" key="9">
    <source>
        <dbReference type="Proteomes" id="UP000262210"/>
    </source>
</evidence>
<comment type="catalytic activity">
    <reaction evidence="3">
        <text>di-trans,octa-cis-undecaprenyl diphosphate + H2O = di-trans,octa-cis-undecaprenyl phosphate + phosphate + H(+)</text>
        <dbReference type="Rhea" id="RHEA:28094"/>
        <dbReference type="ChEBI" id="CHEBI:15377"/>
        <dbReference type="ChEBI" id="CHEBI:15378"/>
        <dbReference type="ChEBI" id="CHEBI:43474"/>
        <dbReference type="ChEBI" id="CHEBI:58405"/>
        <dbReference type="ChEBI" id="CHEBI:60392"/>
        <dbReference type="EC" id="3.6.1.27"/>
    </reaction>
</comment>
<dbReference type="EC" id="3.6.1.27" evidence="1"/>
<evidence type="ECO:0000313" key="8">
    <source>
        <dbReference type="Proteomes" id="UP000028721"/>
    </source>
</evidence>
<reference evidence="7 8" key="1">
    <citation type="submission" date="2014-03" db="EMBL/GenBank/DDBJ databases">
        <title>Draft genome sequence of the Serratia grimesii strain a2.</title>
        <authorList>
            <person name="Toymentseva A."/>
            <person name="Kazakov S."/>
            <person name="Giliazeva A."/>
            <person name="Ismagilova R."/>
            <person name="Shah R."/>
            <person name="Sharipova M."/>
            <person name="Khaitlina S."/>
            <person name="Mardanova A."/>
        </authorList>
    </citation>
    <scope>NUCLEOTIDE SEQUENCE [LARGE SCALE GENOMIC DNA]</scope>
    <source>
        <strain evidence="7 8">A2</strain>
    </source>
</reference>
<feature type="transmembrane region" description="Helical" evidence="4">
    <location>
        <begin position="153"/>
        <end position="174"/>
    </location>
</feature>
<dbReference type="GeneID" id="75281398"/>
<sequence>MEQLNHLLFAWINATPASPEWLIDVATFLARDLIIIVPALIIGLWLWGPQSQLVSQREVVAKTTIALLFAMLAAATIGMLLPHERPFVAGIGYTFLAHAPDSSFPSDHGTAIFTFALAFLFWHRVWSGILLLIVAGGIAWSRVYLGVHWPLDMVGGFLLGLVGCLFAQLVWNLFGDVIATKLARLYRFLFAFPIRKGWVKE</sequence>
<dbReference type="Gene3D" id="1.20.144.10">
    <property type="entry name" value="Phosphatidic acid phosphatase type 2/haloperoxidase"/>
    <property type="match status" value="1"/>
</dbReference>
<dbReference type="PANTHER" id="PTHR14969:SF13">
    <property type="entry name" value="AT30094P"/>
    <property type="match status" value="1"/>
</dbReference>
<reference evidence="6 9" key="2">
    <citation type="journal article" date="2018" name="Nat. Biotechnol.">
        <title>A standardized bacterial taxonomy based on genome phylogeny substantially revises the tree of life.</title>
        <authorList>
            <person name="Parks D.H."/>
            <person name="Chuvochina M."/>
            <person name="Waite D.W."/>
            <person name="Rinke C."/>
            <person name="Skarshewski A."/>
            <person name="Chaumeil P.A."/>
            <person name="Hugenholtz P."/>
        </authorList>
    </citation>
    <scope>NUCLEOTIDE SEQUENCE [LARGE SCALE GENOMIC DNA]</scope>
    <source>
        <strain evidence="6">UBA11264</strain>
    </source>
</reference>
<dbReference type="PANTHER" id="PTHR14969">
    <property type="entry name" value="SPHINGOSINE-1-PHOSPHATE PHOSPHOHYDROLASE"/>
    <property type="match status" value="1"/>
</dbReference>